<keyword evidence="2" id="KW-1185">Reference proteome</keyword>
<proteinExistence type="predicted"/>
<organism evidence="1 2">
    <name type="scientific">Ambrosiozyma monospora</name>
    <name type="common">Yeast</name>
    <name type="synonym">Endomycopsis monosporus</name>
    <dbReference type="NCBI Taxonomy" id="43982"/>
    <lineage>
        <taxon>Eukaryota</taxon>
        <taxon>Fungi</taxon>
        <taxon>Dikarya</taxon>
        <taxon>Ascomycota</taxon>
        <taxon>Saccharomycotina</taxon>
        <taxon>Pichiomycetes</taxon>
        <taxon>Pichiales</taxon>
        <taxon>Pichiaceae</taxon>
        <taxon>Ambrosiozyma</taxon>
    </lineage>
</organism>
<accession>A0ACB5SUA0</accession>
<protein>
    <submittedName>
        <fullName evidence="1">Unnamed protein product</fullName>
    </submittedName>
</protein>
<evidence type="ECO:0000313" key="2">
    <source>
        <dbReference type="Proteomes" id="UP001165064"/>
    </source>
</evidence>
<dbReference type="Proteomes" id="UP001165064">
    <property type="component" value="Unassembled WGS sequence"/>
</dbReference>
<comment type="caution">
    <text evidence="1">The sequence shown here is derived from an EMBL/GenBank/DDBJ whole genome shotgun (WGS) entry which is preliminary data.</text>
</comment>
<reference evidence="1" key="1">
    <citation type="submission" date="2023-04" db="EMBL/GenBank/DDBJ databases">
        <title>Ambrosiozyma monospora NBRC 10751.</title>
        <authorList>
            <person name="Ichikawa N."/>
            <person name="Sato H."/>
            <person name="Tonouchi N."/>
        </authorList>
    </citation>
    <scope>NUCLEOTIDE SEQUENCE</scope>
    <source>
        <strain evidence="1">NBRC 10751</strain>
    </source>
</reference>
<gene>
    <name evidence="1" type="ORF">Amon02_000110000</name>
</gene>
<dbReference type="EMBL" id="BSXS01000490">
    <property type="protein sequence ID" value="GME72714.1"/>
    <property type="molecule type" value="Genomic_DNA"/>
</dbReference>
<evidence type="ECO:0000313" key="1">
    <source>
        <dbReference type="EMBL" id="GME72714.1"/>
    </source>
</evidence>
<name>A0ACB5SUA0_AMBMO</name>
<sequence>MSLSDNNDSIDIDPHDFEVDLESVVAAAVSNIYNQDDNDDSNNNNDNDNEGDDYHEQEQRINQDDDVHEQQVDEDHDGAGDLHAQLESIATEAFEHNEQQQHQQPEDNIEPSYPQQPEQPEGEVPRNEPNDDQDISDDKPEGEGEVEHDEIQMDMLRELASSTANMFAQQSDDKPDEDGPSEVQNREGDKDDDVPMTDPDPVNEHYNEQTQQVLEHEVEREPKVRHPSESGSDLIVDNVQVISGDSPVNDKESADKSSSSNTQEPEQHEQDQPQQDEGEDQDKEMHDDNDGIAALQAAIAEALHEVPVEEEDTHMQSSGEHETESQAESELQHHQDESSEKNDNTTGKSTLERDHQLPSENANIADKSNDVNTLEGSDELSNVVAEALKSTFPEQHETRSGPAQDDQGQQSHVSSPEFQQQDYTDSIPAPESTVEHETRTQEEETEFDLQNVINDALQATVQKLSEGGNDEDQIEEQQQQQDEEDTQQKDAQMEDVNKTINEVLSSQNPRASKAAVSELSHADLSKAIEDVIYEETDIVSGAPVVPSTSASVDSVSGYTAEEHANMELSNVINEALANVEKSIPKPATKRPQKKKSVSKSTKSTIPPTDTAAGKPSQGSSVDYHRAVSEALDQVSTSNDPVQGSSGSGQSEDDVLKEALAEMVQSVVETNLFPNQQSKPSFTARKSSKKAPAKSRPRKQTSKKASADAAKGGSEQADIESFQWNEMMEKAMEMAMENPENLISSMNMNDEGSNAQKSSGTASTVASGSTSANRADVSPTSSVAGSGLTSSGTTLSTTFPSTVNISMSSDAIREAARQRVAQIQQKLQRDGKIPQTYFPATTLEDTPSQKQSKKQSTKKKGHLNELNPIYQQFQKPPPPPKGTTESSTFNVLTPSRTDASKLVRVPETKGTAPAFSSLTASELATGAHAAFKIVGTAPQSSTVPLQIVPRNTPLINSILSTVNLRSMDSAAIFSKVGEAKIKTIKSLVDSAASFVSGKSKFNNAELDEEERKERIRLENRQRKKKWRETNIERNRDTDLRARVIKRSYHLYRNPEDDELRKQWVATEFDKRKQKRLERERKMMIENKEDDSDSDSRDKPPPLFDLLKDDTVLSSIASVSSALGTQVTLDKMRSSDPLPAVSSTAVSLISAYLAATNGELNDEILGKEHKKKDTSQDKQTKGDGEKDNLTIAITSLVNSLNNMFTRFSQPATPPVPPPASLVASPISIQTESFHTK</sequence>